<evidence type="ECO:0000256" key="2">
    <source>
        <dbReference type="ARBA" id="ARBA00008725"/>
    </source>
</evidence>
<dbReference type="SUPFAM" id="SSF53850">
    <property type="entry name" value="Periplasmic binding protein-like II"/>
    <property type="match status" value="1"/>
</dbReference>
<dbReference type="GO" id="GO:0043190">
    <property type="term" value="C:ATP-binding cassette (ABC) transporter complex"/>
    <property type="evidence" value="ECO:0007669"/>
    <property type="project" value="InterPro"/>
</dbReference>
<keyword evidence="4 6" id="KW-0813">Transport</keyword>
<dbReference type="Pfam" id="PF12849">
    <property type="entry name" value="PBP_like_2"/>
    <property type="match status" value="1"/>
</dbReference>
<dbReference type="InterPro" id="IPR050962">
    <property type="entry name" value="Phosphate-bind_PstS"/>
</dbReference>
<dbReference type="PANTHER" id="PTHR42996:SF1">
    <property type="entry name" value="PHOSPHATE-BINDING PROTEIN PSTS"/>
    <property type="match status" value="1"/>
</dbReference>
<comment type="similarity">
    <text evidence="2 6">Belongs to the PstS family.</text>
</comment>
<dbReference type="RefSeq" id="WP_246140226.1">
    <property type="nucleotide sequence ID" value="NZ_VNIB01000008.1"/>
</dbReference>
<comment type="function">
    <text evidence="1">Part of the ABC transporter complex PstSACB involved in phosphate import.</text>
</comment>
<dbReference type="CDD" id="cd13565">
    <property type="entry name" value="PBP2_PstS"/>
    <property type="match status" value="1"/>
</dbReference>
<feature type="domain" description="PBP" evidence="7">
    <location>
        <begin position="34"/>
        <end position="312"/>
    </location>
</feature>
<evidence type="ECO:0000313" key="9">
    <source>
        <dbReference type="Proteomes" id="UP000324159"/>
    </source>
</evidence>
<comment type="subunit">
    <text evidence="3">The complex is composed of two ATP-binding proteins (PstB), two transmembrane proteins (PstC and PstA) and a solute-binding protein (PstS).</text>
</comment>
<dbReference type="AlphaFoldDB" id="A0A5D3WH98"/>
<dbReference type="InterPro" id="IPR005673">
    <property type="entry name" value="ABC_phos-bd_PstS"/>
</dbReference>
<dbReference type="InterPro" id="IPR024370">
    <property type="entry name" value="PBP_domain"/>
</dbReference>
<sequence length="356" mass="39028">MKQMKRMMQQIWRVVPMALVLTLAVGVVPALAKSRTINGAGATFPFPVYSQWAYQYYREARVRLNYQSIGSGGGIRQIKAETVDFGASDAPLKPVDLEAAGLLQFPMIMGGVVPVVNISGVAAGELKLSGQLLADIFQGRITKWNDARIQAENPGLKLPDQAITVVHRSDGSGTTWIFTNYLTKVSPSWAEKIGNNKAVNWPVGVGGKGNEGVASYVQRVKGSVGYVEYAYALQNRMSYVLLKNSAGNYVAPTSKTFQAAAAGADWEHAEGYYLVLTDQPGEKSWPITGASFILMHKNQKNADKAKAVLAFFDWCYKNGAEIAERLDYVPMPAKVVEMVEKTWREQIRAGGKPVWK</sequence>
<evidence type="ECO:0000256" key="6">
    <source>
        <dbReference type="PIRNR" id="PIRNR002756"/>
    </source>
</evidence>
<evidence type="ECO:0000259" key="7">
    <source>
        <dbReference type="Pfam" id="PF12849"/>
    </source>
</evidence>
<dbReference type="Proteomes" id="UP000324159">
    <property type="component" value="Unassembled WGS sequence"/>
</dbReference>
<evidence type="ECO:0000256" key="1">
    <source>
        <dbReference type="ARBA" id="ARBA00002841"/>
    </source>
</evidence>
<name>A0A5D3WH98_9BACT</name>
<keyword evidence="5 6" id="KW-0592">Phosphate transport</keyword>
<comment type="caution">
    <text evidence="8">The sequence shown here is derived from an EMBL/GenBank/DDBJ whole genome shotgun (WGS) entry which is preliminary data.</text>
</comment>
<proteinExistence type="inferred from homology"/>
<gene>
    <name evidence="8" type="ORF">EDC39_10870</name>
</gene>
<reference evidence="8 9" key="1">
    <citation type="submission" date="2019-07" db="EMBL/GenBank/DDBJ databases">
        <title>Genomic Encyclopedia of Type Strains, Phase IV (KMG-IV): sequencing the most valuable type-strain genomes for metagenomic binning, comparative biology and taxonomic classification.</title>
        <authorList>
            <person name="Goeker M."/>
        </authorList>
    </citation>
    <scope>NUCLEOTIDE SEQUENCE [LARGE SCALE GENOMIC DNA]</scope>
    <source>
        <strain evidence="8 9">SS015</strain>
    </source>
</reference>
<evidence type="ECO:0000313" key="8">
    <source>
        <dbReference type="EMBL" id="TYO98133.1"/>
    </source>
</evidence>
<dbReference type="NCBIfam" id="TIGR00975">
    <property type="entry name" value="3a0107s03"/>
    <property type="match status" value="1"/>
</dbReference>
<evidence type="ECO:0000256" key="4">
    <source>
        <dbReference type="ARBA" id="ARBA00022448"/>
    </source>
</evidence>
<accession>A0A5D3WH98</accession>
<dbReference type="Gene3D" id="3.40.190.10">
    <property type="entry name" value="Periplasmic binding protein-like II"/>
    <property type="match status" value="2"/>
</dbReference>
<keyword evidence="9" id="KW-1185">Reference proteome</keyword>
<evidence type="ECO:0000256" key="3">
    <source>
        <dbReference type="ARBA" id="ARBA00011529"/>
    </source>
</evidence>
<dbReference type="PIRSF" id="PIRSF002756">
    <property type="entry name" value="PstS"/>
    <property type="match status" value="1"/>
</dbReference>
<protein>
    <recommendedName>
        <fullName evidence="6">Phosphate-binding protein</fullName>
    </recommendedName>
</protein>
<dbReference type="GO" id="GO:0042301">
    <property type="term" value="F:phosphate ion binding"/>
    <property type="evidence" value="ECO:0007669"/>
    <property type="project" value="InterPro"/>
</dbReference>
<dbReference type="PANTHER" id="PTHR42996">
    <property type="entry name" value="PHOSPHATE-BINDING PROTEIN PSTS"/>
    <property type="match status" value="1"/>
</dbReference>
<dbReference type="NCBIfam" id="NF008171">
    <property type="entry name" value="PRK10918.1"/>
    <property type="match status" value="1"/>
</dbReference>
<dbReference type="EMBL" id="VNIB01000008">
    <property type="protein sequence ID" value="TYO98133.1"/>
    <property type="molecule type" value="Genomic_DNA"/>
</dbReference>
<dbReference type="GO" id="GO:0035435">
    <property type="term" value="P:phosphate ion transmembrane transport"/>
    <property type="evidence" value="ECO:0007669"/>
    <property type="project" value="InterPro"/>
</dbReference>
<evidence type="ECO:0000256" key="5">
    <source>
        <dbReference type="ARBA" id="ARBA00022592"/>
    </source>
</evidence>
<organism evidence="8 9">
    <name type="scientific">Geothermobacter ehrlichii</name>
    <dbReference type="NCBI Taxonomy" id="213224"/>
    <lineage>
        <taxon>Bacteria</taxon>
        <taxon>Pseudomonadati</taxon>
        <taxon>Thermodesulfobacteriota</taxon>
        <taxon>Desulfuromonadia</taxon>
        <taxon>Desulfuromonadales</taxon>
        <taxon>Geothermobacteraceae</taxon>
        <taxon>Geothermobacter</taxon>
    </lineage>
</organism>